<evidence type="ECO:0000313" key="1">
    <source>
        <dbReference type="EMBL" id="MPC38898.1"/>
    </source>
</evidence>
<dbReference type="PROSITE" id="PS51257">
    <property type="entry name" value="PROKAR_LIPOPROTEIN"/>
    <property type="match status" value="1"/>
</dbReference>
<dbReference type="EMBL" id="VSRR010004205">
    <property type="protein sequence ID" value="MPC38898.1"/>
    <property type="molecule type" value="Genomic_DNA"/>
</dbReference>
<comment type="caution">
    <text evidence="1">The sequence shown here is derived from an EMBL/GenBank/DDBJ whole genome shotgun (WGS) entry which is preliminary data.</text>
</comment>
<name>A0A5B7F0V7_PORTR</name>
<accession>A0A5B7F0V7</accession>
<sequence>MEEMALKSEDVVVAVVKTGAARQLLMGGVGVWGSCAALGGSSMGQKPLVVTMRPEKFGNEAALWDGD</sequence>
<keyword evidence="2" id="KW-1185">Reference proteome</keyword>
<protein>
    <submittedName>
        <fullName evidence="1">Uncharacterized protein</fullName>
    </submittedName>
</protein>
<evidence type="ECO:0000313" key="2">
    <source>
        <dbReference type="Proteomes" id="UP000324222"/>
    </source>
</evidence>
<proteinExistence type="predicted"/>
<reference evidence="1 2" key="1">
    <citation type="submission" date="2019-05" db="EMBL/GenBank/DDBJ databases">
        <title>Another draft genome of Portunus trituberculatus and its Hox gene families provides insights of decapod evolution.</title>
        <authorList>
            <person name="Jeong J.-H."/>
            <person name="Song I."/>
            <person name="Kim S."/>
            <person name="Choi T."/>
            <person name="Kim D."/>
            <person name="Ryu S."/>
            <person name="Kim W."/>
        </authorList>
    </citation>
    <scope>NUCLEOTIDE SEQUENCE [LARGE SCALE GENOMIC DNA]</scope>
    <source>
        <tissue evidence="1">Muscle</tissue>
    </source>
</reference>
<organism evidence="1 2">
    <name type="scientific">Portunus trituberculatus</name>
    <name type="common">Swimming crab</name>
    <name type="synonym">Neptunus trituberculatus</name>
    <dbReference type="NCBI Taxonomy" id="210409"/>
    <lineage>
        <taxon>Eukaryota</taxon>
        <taxon>Metazoa</taxon>
        <taxon>Ecdysozoa</taxon>
        <taxon>Arthropoda</taxon>
        <taxon>Crustacea</taxon>
        <taxon>Multicrustacea</taxon>
        <taxon>Malacostraca</taxon>
        <taxon>Eumalacostraca</taxon>
        <taxon>Eucarida</taxon>
        <taxon>Decapoda</taxon>
        <taxon>Pleocyemata</taxon>
        <taxon>Brachyura</taxon>
        <taxon>Eubrachyura</taxon>
        <taxon>Portunoidea</taxon>
        <taxon>Portunidae</taxon>
        <taxon>Portuninae</taxon>
        <taxon>Portunus</taxon>
    </lineage>
</organism>
<dbReference type="Proteomes" id="UP000324222">
    <property type="component" value="Unassembled WGS sequence"/>
</dbReference>
<dbReference type="AlphaFoldDB" id="A0A5B7F0V7"/>
<gene>
    <name evidence="1" type="ORF">E2C01_032414</name>
</gene>